<dbReference type="InterPro" id="IPR001347">
    <property type="entry name" value="SIS_dom"/>
</dbReference>
<sequence>MTDYYKSAQKTFSIEIAALEKLRDSLDEQFDAVVEEILALNGRIVFIGIGKSGIIGDKISASLSSIGIPSFSIDAGVAYHGDLGRVAKDDLAIFVSNSGETQEVIQAMLALQHIHQDQLATVAMTGNPNSTLGKNVQFVLNIGNASEADVTGMAPTTSTTATLVLGDALLVALEEAIAFSKEKFALYHPGGSIGKILLQRIKHVMHSKIPYVHEDTPINDVIYRISDYGIGITLVKSSSDDVIGIVTDGDIRKKFLDISGVKGSVAKDYMTYGFISVNENEQNRDAWRKMANHNISNLVVLNDTGEVVGIVTIHDVLE</sequence>
<dbReference type="PROSITE" id="PS51464">
    <property type="entry name" value="SIS"/>
    <property type="match status" value="1"/>
</dbReference>
<feature type="domain" description="CBS" evidence="4">
    <location>
        <begin position="270"/>
        <end position="318"/>
    </location>
</feature>
<reference evidence="6" key="1">
    <citation type="submission" date="2021-04" db="EMBL/GenBank/DDBJ databases">
        <title>Taxonomic assessment of Weissella genus.</title>
        <authorList>
            <person name="Fanelli F."/>
            <person name="Chieffi D."/>
            <person name="Dell'Aquila A."/>
            <person name="Gyu-Sung C."/>
            <person name="Franz C.M.A.P."/>
            <person name="Fusco V."/>
        </authorList>
    </citation>
    <scope>NUCLEOTIDE SEQUENCE</scope>
    <source>
        <strain evidence="6">LMG 25373</strain>
    </source>
</reference>
<dbReference type="InterPro" id="IPR050986">
    <property type="entry name" value="GutQ/KpsF_isomerases"/>
</dbReference>
<dbReference type="PIRSF" id="PIRSF004692">
    <property type="entry name" value="KdsD_KpsF"/>
    <property type="match status" value="1"/>
</dbReference>
<keyword evidence="3" id="KW-0129">CBS domain</keyword>
<feature type="domain" description="CBS" evidence="4">
    <location>
        <begin position="205"/>
        <end position="265"/>
    </location>
</feature>
<proteinExistence type="inferred from homology"/>
<comment type="similarity">
    <text evidence="1 2">Belongs to the SIS family. GutQ/KpsF subfamily.</text>
</comment>
<evidence type="ECO:0000313" key="7">
    <source>
        <dbReference type="Proteomes" id="UP001057481"/>
    </source>
</evidence>
<dbReference type="EMBL" id="JAGMVS010000062">
    <property type="protein sequence ID" value="MCM2437327.1"/>
    <property type="molecule type" value="Genomic_DNA"/>
</dbReference>
<dbReference type="SMART" id="SM00116">
    <property type="entry name" value="CBS"/>
    <property type="match status" value="2"/>
</dbReference>
<dbReference type="SUPFAM" id="SSF53697">
    <property type="entry name" value="SIS domain"/>
    <property type="match status" value="1"/>
</dbReference>
<evidence type="ECO:0000259" key="5">
    <source>
        <dbReference type="PROSITE" id="PS51464"/>
    </source>
</evidence>
<keyword evidence="6" id="KW-0413">Isomerase</keyword>
<evidence type="ECO:0000313" key="6">
    <source>
        <dbReference type="EMBL" id="MCM2437327.1"/>
    </source>
</evidence>
<feature type="domain" description="SIS" evidence="5">
    <location>
        <begin position="33"/>
        <end position="179"/>
    </location>
</feature>
<dbReference type="InterPro" id="IPR000644">
    <property type="entry name" value="CBS_dom"/>
</dbReference>
<dbReference type="InterPro" id="IPR004800">
    <property type="entry name" value="KdsD/KpsF-type"/>
</dbReference>
<dbReference type="CDD" id="cd04604">
    <property type="entry name" value="CBS_pair_SIS_assoc"/>
    <property type="match status" value="1"/>
</dbReference>
<dbReference type="InterPro" id="IPR046348">
    <property type="entry name" value="SIS_dom_sf"/>
</dbReference>
<dbReference type="Proteomes" id="UP001057481">
    <property type="component" value="Unassembled WGS sequence"/>
</dbReference>
<evidence type="ECO:0000256" key="1">
    <source>
        <dbReference type="ARBA" id="ARBA00008165"/>
    </source>
</evidence>
<keyword evidence="7" id="KW-1185">Reference proteome</keyword>
<protein>
    <submittedName>
        <fullName evidence="6">KpsF/GutQ family sugar-phosphate isomerase</fullName>
    </submittedName>
</protein>
<gene>
    <name evidence="6" type="ORF">KAK10_05320</name>
</gene>
<accession>A0ABT0VHK9</accession>
<name>A0ABT0VHK9_9LACO</name>
<organism evidence="6 7">
    <name type="scientific">Periweissella beninensis</name>
    <dbReference type="NCBI Taxonomy" id="504936"/>
    <lineage>
        <taxon>Bacteria</taxon>
        <taxon>Bacillati</taxon>
        <taxon>Bacillota</taxon>
        <taxon>Bacilli</taxon>
        <taxon>Lactobacillales</taxon>
        <taxon>Lactobacillaceae</taxon>
        <taxon>Periweissella</taxon>
    </lineage>
</organism>
<evidence type="ECO:0000259" key="4">
    <source>
        <dbReference type="PROSITE" id="PS51371"/>
    </source>
</evidence>
<dbReference type="Pfam" id="PF01380">
    <property type="entry name" value="SIS"/>
    <property type="match status" value="1"/>
</dbReference>
<dbReference type="PROSITE" id="PS51371">
    <property type="entry name" value="CBS"/>
    <property type="match status" value="2"/>
</dbReference>
<comment type="caution">
    <text evidence="6">The sequence shown here is derived from an EMBL/GenBank/DDBJ whole genome shotgun (WGS) entry which is preliminary data.</text>
</comment>
<dbReference type="GO" id="GO:0016853">
    <property type="term" value="F:isomerase activity"/>
    <property type="evidence" value="ECO:0007669"/>
    <property type="project" value="UniProtKB-KW"/>
</dbReference>
<evidence type="ECO:0000256" key="3">
    <source>
        <dbReference type="PROSITE-ProRule" id="PRU00703"/>
    </source>
</evidence>
<dbReference type="PANTHER" id="PTHR42745">
    <property type="match status" value="1"/>
</dbReference>
<dbReference type="Pfam" id="PF00571">
    <property type="entry name" value="CBS"/>
    <property type="match status" value="2"/>
</dbReference>
<dbReference type="RefSeq" id="WP_205142813.1">
    <property type="nucleotide sequence ID" value="NZ_JAFBDN010000001.1"/>
</dbReference>
<dbReference type="Gene3D" id="3.40.50.10490">
    <property type="entry name" value="Glucose-6-phosphate isomerase like protein, domain 1"/>
    <property type="match status" value="1"/>
</dbReference>
<dbReference type="NCBIfam" id="TIGR00393">
    <property type="entry name" value="kpsF"/>
    <property type="match status" value="1"/>
</dbReference>
<dbReference type="Gene3D" id="3.10.580.10">
    <property type="entry name" value="CBS-domain"/>
    <property type="match status" value="1"/>
</dbReference>
<dbReference type="InterPro" id="IPR046342">
    <property type="entry name" value="CBS_dom_sf"/>
</dbReference>
<evidence type="ECO:0000256" key="2">
    <source>
        <dbReference type="PIRNR" id="PIRNR004692"/>
    </source>
</evidence>
<dbReference type="PANTHER" id="PTHR42745:SF1">
    <property type="entry name" value="ARABINOSE 5-PHOSPHATE ISOMERASE KDSD"/>
    <property type="match status" value="1"/>
</dbReference>